<evidence type="ECO:0000313" key="2">
    <source>
        <dbReference type="EMBL" id="KAF5834901.1"/>
    </source>
</evidence>
<sequence>MHVCLQVNLGFVADDARVQNPDNLGEIGYELGSSAALVEEEAQEVMGEFEEEEEGEEEAEEGELTEDLEEGAAEGLTEDDVKAAAAERGLVGGDEYGVEDDASMLNDLVASQGLGVPVPSRSDEQEVYLSSSGRTQRRSRGTRGEYVGGGMDDDDQFVDRMGESEEDPEFQSNWNMGGAWREV</sequence>
<evidence type="ECO:0000313" key="3">
    <source>
        <dbReference type="Proteomes" id="UP000815325"/>
    </source>
</evidence>
<feature type="region of interest" description="Disordered" evidence="1">
    <location>
        <begin position="113"/>
        <end position="183"/>
    </location>
</feature>
<accession>A0ABQ7GJW7</accession>
<comment type="caution">
    <text evidence="2">The sequence shown here is derived from an EMBL/GenBank/DDBJ whole genome shotgun (WGS) entry which is preliminary data.</text>
</comment>
<evidence type="ECO:0000256" key="1">
    <source>
        <dbReference type="SAM" id="MobiDB-lite"/>
    </source>
</evidence>
<name>A0ABQ7GJW7_DUNSA</name>
<feature type="compositionally biased region" description="Acidic residues" evidence="1">
    <location>
        <begin position="45"/>
        <end position="78"/>
    </location>
</feature>
<gene>
    <name evidence="2" type="ORF">DUNSADRAFT_8172</name>
</gene>
<feature type="region of interest" description="Disordered" evidence="1">
    <location>
        <begin position="45"/>
        <end position="80"/>
    </location>
</feature>
<evidence type="ECO:0008006" key="4">
    <source>
        <dbReference type="Google" id="ProtNLM"/>
    </source>
</evidence>
<protein>
    <recommendedName>
        <fullName evidence="4">Encoded protein</fullName>
    </recommendedName>
</protein>
<organism evidence="2 3">
    <name type="scientific">Dunaliella salina</name>
    <name type="common">Green alga</name>
    <name type="synonym">Protococcus salinus</name>
    <dbReference type="NCBI Taxonomy" id="3046"/>
    <lineage>
        <taxon>Eukaryota</taxon>
        <taxon>Viridiplantae</taxon>
        <taxon>Chlorophyta</taxon>
        <taxon>core chlorophytes</taxon>
        <taxon>Chlorophyceae</taxon>
        <taxon>CS clade</taxon>
        <taxon>Chlamydomonadales</taxon>
        <taxon>Dunaliellaceae</taxon>
        <taxon>Dunaliella</taxon>
    </lineage>
</organism>
<keyword evidence="3" id="KW-1185">Reference proteome</keyword>
<reference evidence="2" key="1">
    <citation type="submission" date="2017-08" db="EMBL/GenBank/DDBJ databases">
        <authorList>
            <person name="Polle J.E."/>
            <person name="Barry K."/>
            <person name="Cushman J."/>
            <person name="Schmutz J."/>
            <person name="Tran D."/>
            <person name="Hathwaick L.T."/>
            <person name="Yim W.C."/>
            <person name="Jenkins J."/>
            <person name="Mckie-Krisberg Z.M."/>
            <person name="Prochnik S."/>
            <person name="Lindquist E."/>
            <person name="Dockter R.B."/>
            <person name="Adam C."/>
            <person name="Molina H."/>
            <person name="Bunkerborg J."/>
            <person name="Jin E."/>
            <person name="Buchheim M."/>
            <person name="Magnuson J."/>
        </authorList>
    </citation>
    <scope>NUCLEOTIDE SEQUENCE</scope>
    <source>
        <strain evidence="2">CCAP 19/18</strain>
    </source>
</reference>
<dbReference type="Proteomes" id="UP000815325">
    <property type="component" value="Unassembled WGS sequence"/>
</dbReference>
<dbReference type="EMBL" id="MU069732">
    <property type="protein sequence ID" value="KAF5834901.1"/>
    <property type="molecule type" value="Genomic_DNA"/>
</dbReference>
<proteinExistence type="predicted"/>